<reference evidence="3 4" key="1">
    <citation type="journal article" date="2018" name="Mol. Biol. Evol.">
        <title>Broad Genomic Sampling Reveals a Smut Pathogenic Ancestry of the Fungal Clade Ustilaginomycotina.</title>
        <authorList>
            <person name="Kijpornyongpan T."/>
            <person name="Mondo S.J."/>
            <person name="Barry K."/>
            <person name="Sandor L."/>
            <person name="Lee J."/>
            <person name="Lipzen A."/>
            <person name="Pangilinan J."/>
            <person name="LaButti K."/>
            <person name="Hainaut M."/>
            <person name="Henrissat B."/>
            <person name="Grigoriev I.V."/>
            <person name="Spatafora J.W."/>
            <person name="Aime M.C."/>
        </authorList>
    </citation>
    <scope>NUCLEOTIDE SEQUENCE [LARGE SCALE GENOMIC DNA]</scope>
    <source>
        <strain evidence="3 4">MCA 4198</strain>
    </source>
</reference>
<dbReference type="PANTHER" id="PTHR11158">
    <property type="entry name" value="MSF1/PX19 RELATED"/>
    <property type="match status" value="1"/>
</dbReference>
<dbReference type="AlphaFoldDB" id="A0A316YF98"/>
<feature type="non-terminal residue" evidence="3">
    <location>
        <position position="1"/>
    </location>
</feature>
<evidence type="ECO:0000313" key="4">
    <source>
        <dbReference type="Proteomes" id="UP000245768"/>
    </source>
</evidence>
<evidence type="ECO:0000259" key="2">
    <source>
        <dbReference type="PROSITE" id="PS50904"/>
    </source>
</evidence>
<protein>
    <recommendedName>
        <fullName evidence="2">PRELI/MSF1 domain-containing protein</fullName>
    </recommendedName>
</protein>
<dbReference type="InParanoid" id="A0A316YF98"/>
<feature type="non-terminal residue" evidence="3">
    <location>
        <position position="122"/>
    </location>
</feature>
<proteinExistence type="predicted"/>
<accession>A0A316YF98</accession>
<dbReference type="GeneID" id="37040410"/>
<evidence type="ECO:0000256" key="1">
    <source>
        <dbReference type="SAM" id="MobiDB-lite"/>
    </source>
</evidence>
<dbReference type="OrthoDB" id="341300at2759"/>
<dbReference type="STRING" id="215250.A0A316YF98"/>
<sequence>YFLRYPNPLASHVISVDVLSRDIVRRPDTRGAGAGEEQWRHVLKTTRLILKRGTLPSWAPRGIIKNAESWVLEETEVDLDPPGPSPTEAGGKGKGREFSVWTRNLDHTHVMAVTERTTYREQ</sequence>
<dbReference type="GO" id="GO:0005758">
    <property type="term" value="C:mitochondrial intermembrane space"/>
    <property type="evidence" value="ECO:0007669"/>
    <property type="project" value="InterPro"/>
</dbReference>
<dbReference type="InterPro" id="IPR006797">
    <property type="entry name" value="PRELI/MSF1_dom"/>
</dbReference>
<dbReference type="PROSITE" id="PS50904">
    <property type="entry name" value="PRELI_MSF1"/>
    <property type="match status" value="1"/>
</dbReference>
<organism evidence="3 4">
    <name type="scientific">Acaromyces ingoldii</name>
    <dbReference type="NCBI Taxonomy" id="215250"/>
    <lineage>
        <taxon>Eukaryota</taxon>
        <taxon>Fungi</taxon>
        <taxon>Dikarya</taxon>
        <taxon>Basidiomycota</taxon>
        <taxon>Ustilaginomycotina</taxon>
        <taxon>Exobasidiomycetes</taxon>
        <taxon>Exobasidiales</taxon>
        <taxon>Cryptobasidiaceae</taxon>
        <taxon>Acaromyces</taxon>
    </lineage>
</organism>
<dbReference type="EMBL" id="KZ819639">
    <property type="protein sequence ID" value="PWN87756.1"/>
    <property type="molecule type" value="Genomic_DNA"/>
</dbReference>
<evidence type="ECO:0000313" key="3">
    <source>
        <dbReference type="EMBL" id="PWN87756.1"/>
    </source>
</evidence>
<feature type="region of interest" description="Disordered" evidence="1">
    <location>
        <begin position="75"/>
        <end position="97"/>
    </location>
</feature>
<dbReference type="Proteomes" id="UP000245768">
    <property type="component" value="Unassembled WGS sequence"/>
</dbReference>
<dbReference type="InterPro" id="IPR037365">
    <property type="entry name" value="Slowmo/Ups"/>
</dbReference>
<dbReference type="RefSeq" id="XP_025374954.1">
    <property type="nucleotide sequence ID" value="XM_025518494.1"/>
</dbReference>
<name>A0A316YF98_9BASI</name>
<feature type="domain" description="PRELI/MSF1" evidence="2">
    <location>
        <begin position="1"/>
        <end position="122"/>
    </location>
</feature>
<keyword evidence="4" id="KW-1185">Reference proteome</keyword>
<gene>
    <name evidence="3" type="ORF">FA10DRAFT_215748</name>
</gene>